<dbReference type="WBParaSite" id="Pan_g4274.t1">
    <property type="protein sequence ID" value="Pan_g4274.t1"/>
    <property type="gene ID" value="Pan_g4274"/>
</dbReference>
<reference evidence="1" key="1">
    <citation type="journal article" date="2013" name="Genetics">
        <title>The draft genome and transcriptome of Panagrellus redivivus are shaped by the harsh demands of a free-living lifestyle.</title>
        <authorList>
            <person name="Srinivasan J."/>
            <person name="Dillman A.R."/>
            <person name="Macchietto M.G."/>
            <person name="Heikkinen L."/>
            <person name="Lakso M."/>
            <person name="Fracchia K.M."/>
            <person name="Antoshechkin I."/>
            <person name="Mortazavi A."/>
            <person name="Wong G."/>
            <person name="Sternberg P.W."/>
        </authorList>
    </citation>
    <scope>NUCLEOTIDE SEQUENCE [LARGE SCALE GENOMIC DNA]</scope>
    <source>
        <strain evidence="1">MT8872</strain>
    </source>
</reference>
<proteinExistence type="predicted"/>
<dbReference type="Proteomes" id="UP000492821">
    <property type="component" value="Unassembled WGS sequence"/>
</dbReference>
<evidence type="ECO:0000313" key="1">
    <source>
        <dbReference type="Proteomes" id="UP000492821"/>
    </source>
</evidence>
<keyword evidence="1" id="KW-1185">Reference proteome</keyword>
<accession>A0A7E4ZZ72</accession>
<protein>
    <submittedName>
        <fullName evidence="2">PITH domain-containing protein</fullName>
    </submittedName>
</protein>
<name>A0A7E4ZZ72_PANRE</name>
<reference evidence="2" key="2">
    <citation type="submission" date="2020-10" db="UniProtKB">
        <authorList>
            <consortium name="WormBaseParasite"/>
        </authorList>
    </citation>
    <scope>IDENTIFICATION</scope>
</reference>
<dbReference type="AlphaFoldDB" id="A0A7E4ZZ72"/>
<organism evidence="1 2">
    <name type="scientific">Panagrellus redivivus</name>
    <name type="common">Microworm</name>
    <dbReference type="NCBI Taxonomy" id="6233"/>
    <lineage>
        <taxon>Eukaryota</taxon>
        <taxon>Metazoa</taxon>
        <taxon>Ecdysozoa</taxon>
        <taxon>Nematoda</taxon>
        <taxon>Chromadorea</taxon>
        <taxon>Rhabditida</taxon>
        <taxon>Tylenchina</taxon>
        <taxon>Panagrolaimomorpha</taxon>
        <taxon>Panagrolaimoidea</taxon>
        <taxon>Panagrolaimidae</taxon>
        <taxon>Panagrellus</taxon>
    </lineage>
</organism>
<sequence length="174" mass="19302">MGCVGWFLGPPCDEEEDEAVVTPTGPQEHGQQWMRLITIAKLKLEPANNPNILVPPKFNLFETCKSLKFDKCNDPRGVRKQRSGSKSSSVSVTRCTHEAHGLTRTVYTSVLKADQLGRDDLFSKDSGDGDPTPIMMFVVVFPEIELLNFSPEAHLQVATACRRPNPEEPFAICT</sequence>
<evidence type="ECO:0000313" key="2">
    <source>
        <dbReference type="WBParaSite" id="Pan_g4274.t1"/>
    </source>
</evidence>